<feature type="region of interest" description="Disordered" evidence="1">
    <location>
        <begin position="74"/>
        <end position="104"/>
    </location>
</feature>
<name>A0AAV4UWK7_9ARAC</name>
<dbReference type="Proteomes" id="UP001054837">
    <property type="component" value="Unassembled WGS sequence"/>
</dbReference>
<evidence type="ECO:0000313" key="3">
    <source>
        <dbReference type="Proteomes" id="UP001054837"/>
    </source>
</evidence>
<accession>A0AAV4UWK7</accession>
<proteinExistence type="predicted"/>
<sequence length="104" mass="11507">MTLSLSSIFFRQITTPKTKLSAVFSRFREQNPSGICKNLRRRMQHITPHASRTDGIPCHAPPPFHIVCTVGATDPDGGRRRATSGLQRLFQPPFPGPRVPPGGF</sequence>
<protein>
    <submittedName>
        <fullName evidence="2">Uncharacterized protein</fullName>
    </submittedName>
</protein>
<keyword evidence="3" id="KW-1185">Reference proteome</keyword>
<organism evidence="2 3">
    <name type="scientific">Caerostris darwini</name>
    <dbReference type="NCBI Taxonomy" id="1538125"/>
    <lineage>
        <taxon>Eukaryota</taxon>
        <taxon>Metazoa</taxon>
        <taxon>Ecdysozoa</taxon>
        <taxon>Arthropoda</taxon>
        <taxon>Chelicerata</taxon>
        <taxon>Arachnida</taxon>
        <taxon>Araneae</taxon>
        <taxon>Araneomorphae</taxon>
        <taxon>Entelegynae</taxon>
        <taxon>Araneoidea</taxon>
        <taxon>Araneidae</taxon>
        <taxon>Caerostris</taxon>
    </lineage>
</organism>
<comment type="caution">
    <text evidence="2">The sequence shown here is derived from an EMBL/GenBank/DDBJ whole genome shotgun (WGS) entry which is preliminary data.</text>
</comment>
<gene>
    <name evidence="2" type="ORF">CDAR_248371</name>
</gene>
<evidence type="ECO:0000256" key="1">
    <source>
        <dbReference type="SAM" id="MobiDB-lite"/>
    </source>
</evidence>
<dbReference type="AlphaFoldDB" id="A0AAV4UWK7"/>
<dbReference type="EMBL" id="BPLQ01012030">
    <property type="protein sequence ID" value="GIY62069.1"/>
    <property type="molecule type" value="Genomic_DNA"/>
</dbReference>
<feature type="compositionally biased region" description="Pro residues" evidence="1">
    <location>
        <begin position="92"/>
        <end position="104"/>
    </location>
</feature>
<reference evidence="2 3" key="1">
    <citation type="submission" date="2021-06" db="EMBL/GenBank/DDBJ databases">
        <title>Caerostris darwini draft genome.</title>
        <authorList>
            <person name="Kono N."/>
            <person name="Arakawa K."/>
        </authorList>
    </citation>
    <scope>NUCLEOTIDE SEQUENCE [LARGE SCALE GENOMIC DNA]</scope>
</reference>
<evidence type="ECO:0000313" key="2">
    <source>
        <dbReference type="EMBL" id="GIY62069.1"/>
    </source>
</evidence>